<protein>
    <submittedName>
        <fullName evidence="1">Uncharacterized protein</fullName>
    </submittedName>
</protein>
<dbReference type="OrthoDB" id="9802256at2"/>
<reference evidence="2" key="1">
    <citation type="submission" date="2017-10" db="EMBL/GenBank/DDBJ databases">
        <authorList>
            <person name="Frank J."/>
        </authorList>
    </citation>
    <scope>NUCLEOTIDE SEQUENCE [LARGE SCALE GENOMIC DNA]</scope>
</reference>
<accession>A0A2C9CA80</accession>
<evidence type="ECO:0000313" key="1">
    <source>
        <dbReference type="EMBL" id="SOH02779.1"/>
    </source>
</evidence>
<dbReference type="RefSeq" id="WP_157775645.1">
    <property type="nucleotide sequence ID" value="NZ_LT934425.1"/>
</dbReference>
<dbReference type="KEGG" id="kst:KSMBR1_0263"/>
<dbReference type="EMBL" id="LT934425">
    <property type="protein sequence ID" value="SOH02779.1"/>
    <property type="molecule type" value="Genomic_DNA"/>
</dbReference>
<dbReference type="PANTHER" id="PTHR41247">
    <property type="entry name" value="HTH-TYPE TRANSCRIPTIONAL REPRESSOR YCNK"/>
    <property type="match status" value="1"/>
</dbReference>
<proteinExistence type="predicted"/>
<dbReference type="Pfam" id="PF07040">
    <property type="entry name" value="DUF1326"/>
    <property type="match status" value="1"/>
</dbReference>
<sequence>MRTKYYILLLILFFVGIPLFFVSNVTAEETYHIEGVFVEGCSCDIPCPCELISFNMGCQTVAALSLEESIFKGTDLTGVKIAYATKPGEWVRIYVDAKNEEQKQAAIAFAKIICAAYGKIESAGSAKIAFSGKGGNFAVTVDGGKIMVLTTEPVLGGDNATPVMHTNTKSKLNRVFMQGRVVSASFHDGERKFELKGSNAYFNTNMKCEGYLAVQKEVRCPLCHMPLKGNENTDYQITYTNGETVSYICPHCGLWEHAGNKDKIASVRARDFISGEWMDVSKMYMLHHSDAVPACSDNWIAFGKKDDAVKFQKGFGGKIYTFEEALEKRGKQPSGH</sequence>
<dbReference type="Proteomes" id="UP000221734">
    <property type="component" value="Chromosome Kuenenia_stuttgartiensis_MBR1"/>
</dbReference>
<gene>
    <name evidence="1" type="ORF">KSMBR1_0263</name>
</gene>
<dbReference type="AlphaFoldDB" id="A0A2C9CA80"/>
<dbReference type="SUPFAM" id="SSF160387">
    <property type="entry name" value="NosL/MerB-like"/>
    <property type="match status" value="1"/>
</dbReference>
<dbReference type="Pfam" id="PF05573">
    <property type="entry name" value="NosL"/>
    <property type="match status" value="1"/>
</dbReference>
<dbReference type="InterPro" id="IPR008719">
    <property type="entry name" value="N2O_reductase_NosL"/>
</dbReference>
<name>A0A2C9CA80_KUEST</name>
<dbReference type="InterPro" id="IPR009758">
    <property type="entry name" value="DUF1326"/>
</dbReference>
<organism evidence="1 2">
    <name type="scientific">Kuenenia stuttgartiensis</name>
    <dbReference type="NCBI Taxonomy" id="174633"/>
    <lineage>
        <taxon>Bacteria</taxon>
        <taxon>Pseudomonadati</taxon>
        <taxon>Planctomycetota</taxon>
        <taxon>Candidatus Brocadiia</taxon>
        <taxon>Candidatus Brocadiales</taxon>
        <taxon>Candidatus Brocadiaceae</taxon>
        <taxon>Candidatus Kuenenia</taxon>
    </lineage>
</organism>
<keyword evidence="2" id="KW-1185">Reference proteome</keyword>
<dbReference type="PANTHER" id="PTHR41247:SF1">
    <property type="entry name" value="HTH-TYPE TRANSCRIPTIONAL REPRESSOR YCNK"/>
    <property type="match status" value="1"/>
</dbReference>
<evidence type="ECO:0000313" key="2">
    <source>
        <dbReference type="Proteomes" id="UP000221734"/>
    </source>
</evidence>